<sequence length="642" mass="74425">MSSICGFVNRKGEMVTKAELNTMLVELDHWGADKKGEWINSSVALGHLMLLNTPESKCEVLPFYDVESELSITSNARIDNRKHLAKAFDISNDEINTRADSWFILAAYKKWGIDCVNHLEGDFVFALWDESEQQLFCARDRIGIKPFFYCFYNEQFAFASEMKGLLSLSGIKDELNRQWIGDFLMNIKLDRHSTMYKNILKLEPAHSLIFKDSEVKTYKYWELDTQSEIRLSSEGEYVEAFLEKFEDSIDKRIRSDWAICSELSGGVDSSSIVSICHKKLKSEQFHTLSDVMPKNLAKLNLSSIDDRKLIQDVVQYLGLKNNHYLTGEEKTYLESIERAATIQDEPPREFLNVFFDLMMDKAQSLNSRVILSGYGGDDVVSYFGYYFHEELLLQGKWKKLWKEIKWRSELNGTSPYGRLGGTINHALFDSSNSRNLRKGRFTKRILKDYHNKRIKTGIRDEFANELDMKGRFQYARQMGFAGSTVREKIGSRLTHPGMFPLRLEYGDISTGHNKIEYRYPLLDIPLIQFFTSIPSTEKIKNGESRYFFRNAIKGLVPDSVINYKDSKGNTSPSTTWRKFRDKEMIVDSLRSIGMNDAIQEFVNVEEYIRSIDLERRTKEFSNLKGQRVLLLHRKLQKLKGLN</sequence>
<evidence type="ECO:0000256" key="1">
    <source>
        <dbReference type="ARBA" id="ARBA00005187"/>
    </source>
</evidence>
<keyword evidence="4 8" id="KW-0547">Nucleotide-binding</keyword>
<dbReference type="CDD" id="cd01991">
    <property type="entry name" value="Asn_synthase_B_C"/>
    <property type="match status" value="1"/>
</dbReference>
<gene>
    <name evidence="10" type="ORF">GQN54_08570</name>
</gene>
<dbReference type="PROSITE" id="PS51278">
    <property type="entry name" value="GATASE_TYPE_2"/>
    <property type="match status" value="1"/>
</dbReference>
<dbReference type="SUPFAM" id="SSF56235">
    <property type="entry name" value="N-terminal nucleophile aminohydrolases (Ntn hydrolases)"/>
    <property type="match status" value="1"/>
</dbReference>
<dbReference type="Pfam" id="PF00733">
    <property type="entry name" value="Asn_synthase"/>
    <property type="match status" value="1"/>
</dbReference>
<dbReference type="GO" id="GO:0004066">
    <property type="term" value="F:asparagine synthase (glutamine-hydrolyzing) activity"/>
    <property type="evidence" value="ECO:0007669"/>
    <property type="project" value="UniProtKB-EC"/>
</dbReference>
<comment type="catalytic activity">
    <reaction evidence="7">
        <text>L-aspartate + L-glutamine + ATP + H2O = L-asparagine + L-glutamate + AMP + diphosphate + H(+)</text>
        <dbReference type="Rhea" id="RHEA:12228"/>
        <dbReference type="ChEBI" id="CHEBI:15377"/>
        <dbReference type="ChEBI" id="CHEBI:15378"/>
        <dbReference type="ChEBI" id="CHEBI:29985"/>
        <dbReference type="ChEBI" id="CHEBI:29991"/>
        <dbReference type="ChEBI" id="CHEBI:30616"/>
        <dbReference type="ChEBI" id="CHEBI:33019"/>
        <dbReference type="ChEBI" id="CHEBI:58048"/>
        <dbReference type="ChEBI" id="CHEBI:58359"/>
        <dbReference type="ChEBI" id="CHEBI:456215"/>
        <dbReference type="EC" id="6.3.5.4"/>
    </reaction>
</comment>
<dbReference type="GO" id="GO:0006529">
    <property type="term" value="P:asparagine biosynthetic process"/>
    <property type="evidence" value="ECO:0007669"/>
    <property type="project" value="InterPro"/>
</dbReference>
<feature type="domain" description="Glutamine amidotransferase type-2" evidence="9">
    <location>
        <begin position="5"/>
        <end position="213"/>
    </location>
</feature>
<dbReference type="InterPro" id="IPR029055">
    <property type="entry name" value="Ntn_hydrolases_N"/>
</dbReference>
<evidence type="ECO:0000256" key="3">
    <source>
        <dbReference type="ARBA" id="ARBA00012737"/>
    </source>
</evidence>
<comment type="pathway">
    <text evidence="1">Amino-acid biosynthesis; L-asparagine biosynthesis; L-asparagine from L-aspartate (L-Gln route): step 1/1.</text>
</comment>
<dbReference type="InterPro" id="IPR051786">
    <property type="entry name" value="ASN_synthetase/amidase"/>
</dbReference>
<dbReference type="EMBL" id="WWNE01000006">
    <property type="protein sequence ID" value="NBG66172.1"/>
    <property type="molecule type" value="Genomic_DNA"/>
</dbReference>
<name>A0A6N9NJX5_9FLAO</name>
<keyword evidence="6" id="KW-0315">Glutamine amidotransferase</keyword>
<feature type="binding site" evidence="8">
    <location>
        <position position="100"/>
    </location>
    <ligand>
        <name>L-glutamine</name>
        <dbReference type="ChEBI" id="CHEBI:58359"/>
    </ligand>
</feature>
<reference evidence="10 11" key="1">
    <citation type="submission" date="2019-12" db="EMBL/GenBank/DDBJ databases">
        <authorList>
            <person name="Zhao J."/>
        </authorList>
    </citation>
    <scope>NUCLEOTIDE SEQUENCE [LARGE SCALE GENOMIC DNA]</scope>
    <source>
        <strain evidence="10 11">S-15</strain>
    </source>
</reference>
<evidence type="ECO:0000256" key="7">
    <source>
        <dbReference type="ARBA" id="ARBA00048741"/>
    </source>
</evidence>
<dbReference type="Gene3D" id="3.40.50.620">
    <property type="entry name" value="HUPs"/>
    <property type="match status" value="1"/>
</dbReference>
<evidence type="ECO:0000256" key="6">
    <source>
        <dbReference type="ARBA" id="ARBA00022962"/>
    </source>
</evidence>
<dbReference type="PIRSF" id="PIRSF001589">
    <property type="entry name" value="Asn_synthetase_glu-h"/>
    <property type="match status" value="1"/>
</dbReference>
<dbReference type="SUPFAM" id="SSF52402">
    <property type="entry name" value="Adenine nucleotide alpha hydrolases-like"/>
    <property type="match status" value="1"/>
</dbReference>
<evidence type="ECO:0000256" key="2">
    <source>
        <dbReference type="ARBA" id="ARBA00005752"/>
    </source>
</evidence>
<dbReference type="InterPro" id="IPR001962">
    <property type="entry name" value="Asn_synthase"/>
</dbReference>
<dbReference type="Gene3D" id="3.60.20.10">
    <property type="entry name" value="Glutamine Phosphoribosylpyrophosphate, subunit 1, domain 1"/>
    <property type="match status" value="1"/>
</dbReference>
<comment type="caution">
    <text evidence="10">The sequence shown here is derived from an EMBL/GenBank/DDBJ whole genome shotgun (WGS) entry which is preliminary data.</text>
</comment>
<dbReference type="InterPro" id="IPR006426">
    <property type="entry name" value="Asn_synth_AEB"/>
</dbReference>
<comment type="similarity">
    <text evidence="2">Belongs to the asparagine synthetase family.</text>
</comment>
<evidence type="ECO:0000313" key="10">
    <source>
        <dbReference type="EMBL" id="NBG66172.1"/>
    </source>
</evidence>
<proteinExistence type="inferred from homology"/>
<protein>
    <recommendedName>
        <fullName evidence="3">asparagine synthase (glutamine-hydrolyzing)</fullName>
        <ecNumber evidence="3">6.3.5.4</ecNumber>
    </recommendedName>
</protein>
<keyword evidence="11" id="KW-1185">Reference proteome</keyword>
<dbReference type="InterPro" id="IPR017932">
    <property type="entry name" value="GATase_2_dom"/>
</dbReference>
<evidence type="ECO:0000256" key="4">
    <source>
        <dbReference type="ARBA" id="ARBA00022741"/>
    </source>
</evidence>
<dbReference type="InterPro" id="IPR014729">
    <property type="entry name" value="Rossmann-like_a/b/a_fold"/>
</dbReference>
<feature type="binding site" evidence="8">
    <location>
        <begin position="372"/>
        <end position="373"/>
    </location>
    <ligand>
        <name>ATP</name>
        <dbReference type="ChEBI" id="CHEBI:30616"/>
    </ligand>
</feature>
<evidence type="ECO:0000313" key="11">
    <source>
        <dbReference type="Proteomes" id="UP000470771"/>
    </source>
</evidence>
<dbReference type="PANTHER" id="PTHR43284">
    <property type="entry name" value="ASPARAGINE SYNTHETASE (GLUTAMINE-HYDROLYZING)"/>
    <property type="match status" value="1"/>
</dbReference>
<evidence type="ECO:0000256" key="8">
    <source>
        <dbReference type="PIRSR" id="PIRSR001589-2"/>
    </source>
</evidence>
<dbReference type="InterPro" id="IPR033738">
    <property type="entry name" value="AsnB_N"/>
</dbReference>
<dbReference type="AlphaFoldDB" id="A0A6N9NJX5"/>
<evidence type="ECO:0000259" key="9">
    <source>
        <dbReference type="PROSITE" id="PS51278"/>
    </source>
</evidence>
<dbReference type="PANTHER" id="PTHR43284:SF1">
    <property type="entry name" value="ASPARAGINE SYNTHETASE"/>
    <property type="match status" value="1"/>
</dbReference>
<accession>A0A6N9NJX5</accession>
<keyword evidence="5 8" id="KW-0067">ATP-binding</keyword>
<organism evidence="10 11">
    <name type="scientific">Acidiluteibacter ferrifornacis</name>
    <dbReference type="NCBI Taxonomy" id="2692424"/>
    <lineage>
        <taxon>Bacteria</taxon>
        <taxon>Pseudomonadati</taxon>
        <taxon>Bacteroidota</taxon>
        <taxon>Flavobacteriia</taxon>
        <taxon>Flavobacteriales</taxon>
        <taxon>Cryomorphaceae</taxon>
        <taxon>Acidiluteibacter</taxon>
    </lineage>
</organism>
<dbReference type="EC" id="6.3.5.4" evidence="3"/>
<dbReference type="GO" id="GO:0005524">
    <property type="term" value="F:ATP binding"/>
    <property type="evidence" value="ECO:0007669"/>
    <property type="project" value="UniProtKB-KW"/>
</dbReference>
<dbReference type="RefSeq" id="WP_160633114.1">
    <property type="nucleotide sequence ID" value="NZ_WWNE01000006.1"/>
</dbReference>
<dbReference type="Proteomes" id="UP000470771">
    <property type="component" value="Unassembled WGS sequence"/>
</dbReference>
<dbReference type="Pfam" id="PF13537">
    <property type="entry name" value="GATase_7"/>
    <property type="match status" value="1"/>
</dbReference>
<dbReference type="CDD" id="cd00712">
    <property type="entry name" value="AsnB"/>
    <property type="match status" value="1"/>
</dbReference>
<evidence type="ECO:0000256" key="5">
    <source>
        <dbReference type="ARBA" id="ARBA00022840"/>
    </source>
</evidence>